<sequence>MPNEAVRLFLFDFDQTLSVIHVFKSLAGWPKQVSLPKPHASSEPGQVLRVEELSRDVFIQEGGFPAMAFGGPERVQQMANLLQSLQDAGAELVICTKGFVGTAQICLGRLKLLQHFSQVYGHIGETYGASDFDKEAAVNFPPGLQSFLGEKRQAEWSSKDSLAKSLMRQKGLKSHEVVLVEDDYEDSDIYIGLI</sequence>
<dbReference type="Proteomes" id="UP001178507">
    <property type="component" value="Unassembled WGS sequence"/>
</dbReference>
<evidence type="ECO:0000313" key="2">
    <source>
        <dbReference type="Proteomes" id="UP001178507"/>
    </source>
</evidence>
<dbReference type="InterPro" id="IPR036412">
    <property type="entry name" value="HAD-like_sf"/>
</dbReference>
<dbReference type="EMBL" id="CAUJNA010003603">
    <property type="protein sequence ID" value="CAJ1405800.1"/>
    <property type="molecule type" value="Genomic_DNA"/>
</dbReference>
<evidence type="ECO:0000313" key="1">
    <source>
        <dbReference type="EMBL" id="CAJ1405800.1"/>
    </source>
</evidence>
<comment type="caution">
    <text evidence="1">The sequence shown here is derived from an EMBL/GenBank/DDBJ whole genome shotgun (WGS) entry which is preliminary data.</text>
</comment>
<organism evidence="1 2">
    <name type="scientific">Effrenium voratum</name>
    <dbReference type="NCBI Taxonomy" id="2562239"/>
    <lineage>
        <taxon>Eukaryota</taxon>
        <taxon>Sar</taxon>
        <taxon>Alveolata</taxon>
        <taxon>Dinophyceae</taxon>
        <taxon>Suessiales</taxon>
        <taxon>Symbiodiniaceae</taxon>
        <taxon>Effrenium</taxon>
    </lineage>
</organism>
<accession>A0AA36NB37</accession>
<name>A0AA36NB37_9DINO</name>
<gene>
    <name evidence="1" type="ORF">EVOR1521_LOCUS27922</name>
</gene>
<dbReference type="SUPFAM" id="SSF56784">
    <property type="entry name" value="HAD-like"/>
    <property type="match status" value="1"/>
</dbReference>
<dbReference type="Gene3D" id="3.40.50.1000">
    <property type="entry name" value="HAD superfamily/HAD-like"/>
    <property type="match status" value="1"/>
</dbReference>
<keyword evidence="2" id="KW-1185">Reference proteome</keyword>
<protein>
    <submittedName>
        <fullName evidence="1">Uncharacterized protein</fullName>
    </submittedName>
</protein>
<reference evidence="1" key="1">
    <citation type="submission" date="2023-08" db="EMBL/GenBank/DDBJ databases">
        <authorList>
            <person name="Chen Y."/>
            <person name="Shah S."/>
            <person name="Dougan E. K."/>
            <person name="Thang M."/>
            <person name="Chan C."/>
        </authorList>
    </citation>
    <scope>NUCLEOTIDE SEQUENCE</scope>
</reference>
<dbReference type="InterPro" id="IPR023214">
    <property type="entry name" value="HAD_sf"/>
</dbReference>
<dbReference type="AlphaFoldDB" id="A0AA36NB37"/>
<proteinExistence type="predicted"/>